<evidence type="ECO:0000313" key="2">
    <source>
        <dbReference type="EMBL" id="KAF2798062.1"/>
    </source>
</evidence>
<dbReference type="GO" id="GO:0016787">
    <property type="term" value="F:hydrolase activity"/>
    <property type="evidence" value="ECO:0007669"/>
    <property type="project" value="UniProtKB-KW"/>
</dbReference>
<dbReference type="OrthoDB" id="408373at2759"/>
<dbReference type="InterPro" id="IPR050266">
    <property type="entry name" value="AB_hydrolase_sf"/>
</dbReference>
<dbReference type="InterPro" id="IPR000639">
    <property type="entry name" value="Epox_hydrolase-like"/>
</dbReference>
<keyword evidence="2" id="KW-0378">Hydrolase</keyword>
<evidence type="ECO:0000313" key="3">
    <source>
        <dbReference type="Proteomes" id="UP000799757"/>
    </source>
</evidence>
<sequence length="308" mass="34473">MSSSKVSPFEEWSCQQVKVKHGTVFLRYAGTGRPVLLLHGVPQHSLMYHTIGPELVSKGFLVIVPDLPGMGQSIHRTSAPLTSKNASDALFTTLEFLRVSQVDIFAYDKGAGVSVLLARDHPDLVKSLIVAEFALPGFGLEILQQPSKDKKLVDSWHLSLFSREEQFLAWYFWHLAYSGMSAIKSDHFRRYVQEWKRPGGLEAGVEFLGGSIWEDMEEFKDVKIKPRMLAMGGEASLGTKETIEQLWGTVGESDLECVVVPKSGHWIGDENPVWVADYIGQWIVNVEGHEYVTNLDWLNGEVTLNRGV</sequence>
<dbReference type="Gene3D" id="3.40.50.1820">
    <property type="entry name" value="alpha/beta hydrolase"/>
    <property type="match status" value="1"/>
</dbReference>
<feature type="domain" description="AB hydrolase-1" evidence="1">
    <location>
        <begin position="34"/>
        <end position="132"/>
    </location>
</feature>
<dbReference type="Proteomes" id="UP000799757">
    <property type="component" value="Unassembled WGS sequence"/>
</dbReference>
<dbReference type="Pfam" id="PF00561">
    <property type="entry name" value="Abhydrolase_1"/>
    <property type="match status" value="1"/>
</dbReference>
<dbReference type="SUPFAM" id="SSF53474">
    <property type="entry name" value="alpha/beta-Hydrolases"/>
    <property type="match status" value="1"/>
</dbReference>
<name>A0A6A6XNX8_9PLEO</name>
<reference evidence="2" key="1">
    <citation type="journal article" date="2020" name="Stud. Mycol.">
        <title>101 Dothideomycetes genomes: a test case for predicting lifestyles and emergence of pathogens.</title>
        <authorList>
            <person name="Haridas S."/>
            <person name="Albert R."/>
            <person name="Binder M."/>
            <person name="Bloem J."/>
            <person name="Labutti K."/>
            <person name="Salamov A."/>
            <person name="Andreopoulos B."/>
            <person name="Baker S."/>
            <person name="Barry K."/>
            <person name="Bills G."/>
            <person name="Bluhm B."/>
            <person name="Cannon C."/>
            <person name="Castanera R."/>
            <person name="Culley D."/>
            <person name="Daum C."/>
            <person name="Ezra D."/>
            <person name="Gonzalez J."/>
            <person name="Henrissat B."/>
            <person name="Kuo A."/>
            <person name="Liang C."/>
            <person name="Lipzen A."/>
            <person name="Lutzoni F."/>
            <person name="Magnuson J."/>
            <person name="Mondo S."/>
            <person name="Nolan M."/>
            <person name="Ohm R."/>
            <person name="Pangilinan J."/>
            <person name="Park H.-J."/>
            <person name="Ramirez L."/>
            <person name="Alfaro M."/>
            <person name="Sun H."/>
            <person name="Tritt A."/>
            <person name="Yoshinaga Y."/>
            <person name="Zwiers L.-H."/>
            <person name="Turgeon B."/>
            <person name="Goodwin S."/>
            <person name="Spatafora J."/>
            <person name="Crous P."/>
            <person name="Grigoriev I."/>
        </authorList>
    </citation>
    <scope>NUCLEOTIDE SEQUENCE</scope>
    <source>
        <strain evidence="2">CBS 109.77</strain>
    </source>
</reference>
<organism evidence="2 3">
    <name type="scientific">Melanomma pulvis-pyrius CBS 109.77</name>
    <dbReference type="NCBI Taxonomy" id="1314802"/>
    <lineage>
        <taxon>Eukaryota</taxon>
        <taxon>Fungi</taxon>
        <taxon>Dikarya</taxon>
        <taxon>Ascomycota</taxon>
        <taxon>Pezizomycotina</taxon>
        <taxon>Dothideomycetes</taxon>
        <taxon>Pleosporomycetidae</taxon>
        <taxon>Pleosporales</taxon>
        <taxon>Melanommataceae</taxon>
        <taxon>Melanomma</taxon>
    </lineage>
</organism>
<proteinExistence type="predicted"/>
<dbReference type="AlphaFoldDB" id="A0A6A6XNX8"/>
<protein>
    <submittedName>
        <fullName evidence="2">Alpha/beta-hydrolase</fullName>
    </submittedName>
</protein>
<keyword evidence="3" id="KW-1185">Reference proteome</keyword>
<dbReference type="InterPro" id="IPR000073">
    <property type="entry name" value="AB_hydrolase_1"/>
</dbReference>
<dbReference type="PANTHER" id="PTHR43798">
    <property type="entry name" value="MONOACYLGLYCEROL LIPASE"/>
    <property type="match status" value="1"/>
</dbReference>
<evidence type="ECO:0000259" key="1">
    <source>
        <dbReference type="Pfam" id="PF00561"/>
    </source>
</evidence>
<dbReference type="EMBL" id="MU001792">
    <property type="protein sequence ID" value="KAF2798062.1"/>
    <property type="molecule type" value="Genomic_DNA"/>
</dbReference>
<dbReference type="PRINTS" id="PR00412">
    <property type="entry name" value="EPOXHYDRLASE"/>
</dbReference>
<accession>A0A6A6XNX8</accession>
<gene>
    <name evidence="2" type="ORF">K505DRAFT_346844</name>
</gene>
<dbReference type="InterPro" id="IPR029058">
    <property type="entry name" value="AB_hydrolase_fold"/>
</dbReference>